<dbReference type="InterPro" id="IPR012337">
    <property type="entry name" value="RNaseH-like_sf"/>
</dbReference>
<dbReference type="Proteomes" id="UP000775213">
    <property type="component" value="Unassembled WGS sequence"/>
</dbReference>
<dbReference type="GO" id="GO:0030014">
    <property type="term" value="C:CCR4-NOT complex"/>
    <property type="evidence" value="ECO:0007669"/>
    <property type="project" value="InterPro"/>
</dbReference>
<organism evidence="1 2">
    <name type="scientific">Dendrobium chrysotoxum</name>
    <name type="common">Orchid</name>
    <dbReference type="NCBI Taxonomy" id="161865"/>
    <lineage>
        <taxon>Eukaryota</taxon>
        <taxon>Viridiplantae</taxon>
        <taxon>Streptophyta</taxon>
        <taxon>Embryophyta</taxon>
        <taxon>Tracheophyta</taxon>
        <taxon>Spermatophyta</taxon>
        <taxon>Magnoliopsida</taxon>
        <taxon>Liliopsida</taxon>
        <taxon>Asparagales</taxon>
        <taxon>Orchidaceae</taxon>
        <taxon>Epidendroideae</taxon>
        <taxon>Malaxideae</taxon>
        <taxon>Dendrobiinae</taxon>
        <taxon>Dendrobium</taxon>
    </lineage>
</organism>
<dbReference type="EMBL" id="JAGFBR010000016">
    <property type="protein sequence ID" value="KAH0452861.1"/>
    <property type="molecule type" value="Genomic_DNA"/>
</dbReference>
<sequence length="212" mass="24615">MVPLEDVKDAEFESDFKELDETDEEIDDFYNAREYLEKKMMKDEFFNMDDRKWNEMIKKATEQGFLKDTWEFEQILEDMLSWEKLLPDTKIPRCRSPFDTEFPGCIFRHSKHHTKLSPAERYSVLKLNVDVIRPIQVGLTVSDGGISTATWQFELRDLDLRCNPHAPGSIALLQSSGINLTGNRQLGIPSTWLARLLLDAGLVCDFLFKAQF</sequence>
<dbReference type="GO" id="GO:0004535">
    <property type="term" value="F:poly(A)-specific ribonuclease activity"/>
    <property type="evidence" value="ECO:0007669"/>
    <property type="project" value="InterPro"/>
</dbReference>
<dbReference type="PANTHER" id="PTHR10797">
    <property type="entry name" value="CCR4-NOT TRANSCRIPTION COMPLEX SUBUNIT"/>
    <property type="match status" value="1"/>
</dbReference>
<dbReference type="GO" id="GO:0003676">
    <property type="term" value="F:nucleic acid binding"/>
    <property type="evidence" value="ECO:0007669"/>
    <property type="project" value="InterPro"/>
</dbReference>
<dbReference type="InterPro" id="IPR036397">
    <property type="entry name" value="RNaseH_sf"/>
</dbReference>
<dbReference type="InterPro" id="IPR039637">
    <property type="entry name" value="CNOT7/CNOT8/Pop2"/>
</dbReference>
<gene>
    <name evidence="1" type="ORF">IEQ34_017185</name>
</gene>
<dbReference type="SUPFAM" id="SSF53098">
    <property type="entry name" value="Ribonuclease H-like"/>
    <property type="match status" value="1"/>
</dbReference>
<name>A0AAV7G8X1_DENCH</name>
<dbReference type="AlphaFoldDB" id="A0AAV7G8X1"/>
<proteinExistence type="predicted"/>
<evidence type="ECO:0000313" key="2">
    <source>
        <dbReference type="Proteomes" id="UP000775213"/>
    </source>
</evidence>
<keyword evidence="2" id="KW-1185">Reference proteome</keyword>
<dbReference type="Gene3D" id="3.30.420.10">
    <property type="entry name" value="Ribonuclease H-like superfamily/Ribonuclease H"/>
    <property type="match status" value="1"/>
</dbReference>
<accession>A0AAV7G8X1</accession>
<protein>
    <submittedName>
        <fullName evidence="1">Uncharacterized protein</fullName>
    </submittedName>
</protein>
<evidence type="ECO:0000313" key="1">
    <source>
        <dbReference type="EMBL" id="KAH0452861.1"/>
    </source>
</evidence>
<reference evidence="1 2" key="1">
    <citation type="journal article" date="2021" name="Hortic Res">
        <title>Chromosome-scale assembly of the Dendrobium chrysotoxum genome enhances the understanding of orchid evolution.</title>
        <authorList>
            <person name="Zhang Y."/>
            <person name="Zhang G.Q."/>
            <person name="Zhang D."/>
            <person name="Liu X.D."/>
            <person name="Xu X.Y."/>
            <person name="Sun W.H."/>
            <person name="Yu X."/>
            <person name="Zhu X."/>
            <person name="Wang Z.W."/>
            <person name="Zhao X."/>
            <person name="Zhong W.Y."/>
            <person name="Chen H."/>
            <person name="Yin W.L."/>
            <person name="Huang T."/>
            <person name="Niu S.C."/>
            <person name="Liu Z.J."/>
        </authorList>
    </citation>
    <scope>NUCLEOTIDE SEQUENCE [LARGE SCALE GENOMIC DNA]</scope>
    <source>
        <strain evidence="1">Lindl</strain>
    </source>
</reference>
<comment type="caution">
    <text evidence="1">The sequence shown here is derived from an EMBL/GenBank/DDBJ whole genome shotgun (WGS) entry which is preliminary data.</text>
</comment>